<dbReference type="AlphaFoldDB" id="A0AAD4YV76"/>
<gene>
    <name evidence="2" type="ORF">L3X38_031040</name>
</gene>
<evidence type="ECO:0008006" key="4">
    <source>
        <dbReference type="Google" id="ProtNLM"/>
    </source>
</evidence>
<feature type="region of interest" description="Disordered" evidence="1">
    <location>
        <begin position="1"/>
        <end position="23"/>
    </location>
</feature>
<proteinExistence type="predicted"/>
<comment type="caution">
    <text evidence="2">The sequence shown here is derived from an EMBL/GenBank/DDBJ whole genome shotgun (WGS) entry which is preliminary data.</text>
</comment>
<name>A0AAD4YV76_PRUDU</name>
<protein>
    <recommendedName>
        <fullName evidence="4">Retrotransposon Copia-like N-terminal domain-containing protein</fullName>
    </recommendedName>
</protein>
<dbReference type="Proteomes" id="UP001054821">
    <property type="component" value="Chromosome 6"/>
</dbReference>
<reference evidence="2 3" key="1">
    <citation type="journal article" date="2022" name="G3 (Bethesda)">
        <title>Whole-genome sequence and methylome profiling of the almond [Prunus dulcis (Mill.) D.A. Webb] cultivar 'Nonpareil'.</title>
        <authorList>
            <person name="D'Amico-Willman K.M."/>
            <person name="Ouma W.Z."/>
            <person name="Meulia T."/>
            <person name="Sideli G.M."/>
            <person name="Gradziel T.M."/>
            <person name="Fresnedo-Ramirez J."/>
        </authorList>
    </citation>
    <scope>NUCLEOTIDE SEQUENCE [LARGE SCALE GENOMIC DNA]</scope>
    <source>
        <strain evidence="2">Clone GOH B32 T37-40</strain>
    </source>
</reference>
<feature type="compositionally biased region" description="Low complexity" evidence="1">
    <location>
        <begin position="1"/>
        <end position="22"/>
    </location>
</feature>
<accession>A0AAD4YV76</accession>
<organism evidence="2 3">
    <name type="scientific">Prunus dulcis</name>
    <name type="common">Almond</name>
    <name type="synonym">Amygdalus dulcis</name>
    <dbReference type="NCBI Taxonomy" id="3755"/>
    <lineage>
        <taxon>Eukaryota</taxon>
        <taxon>Viridiplantae</taxon>
        <taxon>Streptophyta</taxon>
        <taxon>Embryophyta</taxon>
        <taxon>Tracheophyta</taxon>
        <taxon>Spermatophyta</taxon>
        <taxon>Magnoliopsida</taxon>
        <taxon>eudicotyledons</taxon>
        <taxon>Gunneridae</taxon>
        <taxon>Pentapetalae</taxon>
        <taxon>rosids</taxon>
        <taxon>fabids</taxon>
        <taxon>Rosales</taxon>
        <taxon>Rosaceae</taxon>
        <taxon>Amygdaloideae</taxon>
        <taxon>Amygdaleae</taxon>
        <taxon>Prunus</taxon>
    </lineage>
</organism>
<evidence type="ECO:0000313" key="3">
    <source>
        <dbReference type="Proteomes" id="UP001054821"/>
    </source>
</evidence>
<dbReference type="EMBL" id="JAJFAZ020000006">
    <property type="protein sequence ID" value="KAI5321968.1"/>
    <property type="molecule type" value="Genomic_DNA"/>
</dbReference>
<evidence type="ECO:0000313" key="2">
    <source>
        <dbReference type="EMBL" id="KAI5321968.1"/>
    </source>
</evidence>
<evidence type="ECO:0000256" key="1">
    <source>
        <dbReference type="SAM" id="MobiDB-lite"/>
    </source>
</evidence>
<sequence length="88" mass="9657">MDIVSTSKSTDSTPLSSTPPTSQIVTIHSDNTLFPTRIILTETNYAFWPQVIDMRIAACEKLGCPIDDACNLRSSPPLTANGVRRTFE</sequence>
<keyword evidence="3" id="KW-1185">Reference proteome</keyword>